<organism evidence="1 2">
    <name type="scientific">Vararia minispora EC-137</name>
    <dbReference type="NCBI Taxonomy" id="1314806"/>
    <lineage>
        <taxon>Eukaryota</taxon>
        <taxon>Fungi</taxon>
        <taxon>Dikarya</taxon>
        <taxon>Basidiomycota</taxon>
        <taxon>Agaricomycotina</taxon>
        <taxon>Agaricomycetes</taxon>
        <taxon>Russulales</taxon>
        <taxon>Lachnocladiaceae</taxon>
        <taxon>Vararia</taxon>
    </lineage>
</organism>
<proteinExistence type="predicted"/>
<dbReference type="Proteomes" id="UP000814128">
    <property type="component" value="Unassembled WGS sequence"/>
</dbReference>
<name>A0ACB8QLB4_9AGAM</name>
<reference evidence="1" key="1">
    <citation type="submission" date="2021-02" db="EMBL/GenBank/DDBJ databases">
        <authorList>
            <consortium name="DOE Joint Genome Institute"/>
            <person name="Ahrendt S."/>
            <person name="Looney B.P."/>
            <person name="Miyauchi S."/>
            <person name="Morin E."/>
            <person name="Drula E."/>
            <person name="Courty P.E."/>
            <person name="Chicoki N."/>
            <person name="Fauchery L."/>
            <person name="Kohler A."/>
            <person name="Kuo A."/>
            <person name="Labutti K."/>
            <person name="Pangilinan J."/>
            <person name="Lipzen A."/>
            <person name="Riley R."/>
            <person name="Andreopoulos W."/>
            <person name="He G."/>
            <person name="Johnson J."/>
            <person name="Barry K.W."/>
            <person name="Grigoriev I.V."/>
            <person name="Nagy L."/>
            <person name="Hibbett D."/>
            <person name="Henrissat B."/>
            <person name="Matheny P.B."/>
            <person name="Labbe J."/>
            <person name="Martin F."/>
        </authorList>
    </citation>
    <scope>NUCLEOTIDE SEQUENCE</scope>
    <source>
        <strain evidence="1">EC-137</strain>
    </source>
</reference>
<sequence length="68" mass="7278">LFPYDPFGDAVPRDAHAPIAPALLAPLLDALLLSRAWSVAGTPGSTFSAYVSDVLWRVRWGASIVERG</sequence>
<feature type="non-terminal residue" evidence="1">
    <location>
        <position position="1"/>
    </location>
</feature>
<evidence type="ECO:0000313" key="1">
    <source>
        <dbReference type="EMBL" id="KAI0032619.1"/>
    </source>
</evidence>
<dbReference type="EMBL" id="MU273540">
    <property type="protein sequence ID" value="KAI0032619.1"/>
    <property type="molecule type" value="Genomic_DNA"/>
</dbReference>
<keyword evidence="2" id="KW-1185">Reference proteome</keyword>
<comment type="caution">
    <text evidence="1">The sequence shown here is derived from an EMBL/GenBank/DDBJ whole genome shotgun (WGS) entry which is preliminary data.</text>
</comment>
<protein>
    <submittedName>
        <fullName evidence="1">Uncharacterized protein</fullName>
    </submittedName>
</protein>
<reference evidence="1" key="2">
    <citation type="journal article" date="2022" name="New Phytol.">
        <title>Evolutionary transition to the ectomycorrhizal habit in the genomes of a hyperdiverse lineage of mushroom-forming fungi.</title>
        <authorList>
            <person name="Looney B."/>
            <person name="Miyauchi S."/>
            <person name="Morin E."/>
            <person name="Drula E."/>
            <person name="Courty P.E."/>
            <person name="Kohler A."/>
            <person name="Kuo A."/>
            <person name="LaButti K."/>
            <person name="Pangilinan J."/>
            <person name="Lipzen A."/>
            <person name="Riley R."/>
            <person name="Andreopoulos W."/>
            <person name="He G."/>
            <person name="Johnson J."/>
            <person name="Nolan M."/>
            <person name="Tritt A."/>
            <person name="Barry K.W."/>
            <person name="Grigoriev I.V."/>
            <person name="Nagy L.G."/>
            <person name="Hibbett D."/>
            <person name="Henrissat B."/>
            <person name="Matheny P.B."/>
            <person name="Labbe J."/>
            <person name="Martin F.M."/>
        </authorList>
    </citation>
    <scope>NUCLEOTIDE SEQUENCE</scope>
    <source>
        <strain evidence="1">EC-137</strain>
    </source>
</reference>
<evidence type="ECO:0000313" key="2">
    <source>
        <dbReference type="Proteomes" id="UP000814128"/>
    </source>
</evidence>
<gene>
    <name evidence="1" type="ORF">K488DRAFT_85660</name>
</gene>
<accession>A0ACB8QLB4</accession>